<dbReference type="EMBL" id="JYHV01000013">
    <property type="protein sequence ID" value="KJH82971.1"/>
    <property type="molecule type" value="Genomic_DNA"/>
</dbReference>
<dbReference type="PANTHER" id="PTHR44688">
    <property type="entry name" value="DNA-BINDING TRANSCRIPTIONAL ACTIVATOR DEVR_DOSR"/>
    <property type="match status" value="1"/>
</dbReference>
<feature type="domain" description="HTH luxR-type" evidence="4">
    <location>
        <begin position="146"/>
        <end position="211"/>
    </location>
</feature>
<comment type="caution">
    <text evidence="5">The sequence shown here is derived from an EMBL/GenBank/DDBJ whole genome shotgun (WGS) entry which is preliminary data.</text>
</comment>
<evidence type="ECO:0000313" key="5">
    <source>
        <dbReference type="EMBL" id="KJH82971.1"/>
    </source>
</evidence>
<proteinExistence type="predicted"/>
<evidence type="ECO:0000259" key="4">
    <source>
        <dbReference type="PROSITE" id="PS50043"/>
    </source>
</evidence>
<dbReference type="Proteomes" id="UP000032487">
    <property type="component" value="Unassembled WGS sequence"/>
</dbReference>
<dbReference type="PATRIC" id="fig|316.101.peg.243"/>
<dbReference type="InterPro" id="IPR000792">
    <property type="entry name" value="Tscrpt_reg_LuxR_C"/>
</dbReference>
<evidence type="ECO:0000256" key="2">
    <source>
        <dbReference type="ARBA" id="ARBA00023125"/>
    </source>
</evidence>
<dbReference type="Gene3D" id="3.40.50.2300">
    <property type="match status" value="1"/>
</dbReference>
<protein>
    <submittedName>
        <fullName evidence="5">LuxR family transcriptional regulator</fullName>
    </submittedName>
</protein>
<keyword evidence="1" id="KW-0805">Transcription regulation</keyword>
<keyword evidence="3" id="KW-0804">Transcription</keyword>
<name>A0A0D9AUB2_STUST</name>
<dbReference type="PROSITE" id="PS50043">
    <property type="entry name" value="HTH_LUXR_2"/>
    <property type="match status" value="1"/>
</dbReference>
<gene>
    <name evidence="5" type="ORF">UF78_06255</name>
</gene>
<dbReference type="GO" id="GO:0006355">
    <property type="term" value="P:regulation of DNA-templated transcription"/>
    <property type="evidence" value="ECO:0007669"/>
    <property type="project" value="InterPro"/>
</dbReference>
<evidence type="ECO:0000256" key="3">
    <source>
        <dbReference type="ARBA" id="ARBA00023163"/>
    </source>
</evidence>
<dbReference type="GO" id="GO:0003677">
    <property type="term" value="F:DNA binding"/>
    <property type="evidence" value="ECO:0007669"/>
    <property type="project" value="UniProtKB-KW"/>
</dbReference>
<evidence type="ECO:0000313" key="6">
    <source>
        <dbReference type="Proteomes" id="UP000032487"/>
    </source>
</evidence>
<dbReference type="SUPFAM" id="SSF46894">
    <property type="entry name" value="C-terminal effector domain of the bipartite response regulators"/>
    <property type="match status" value="1"/>
</dbReference>
<dbReference type="InterPro" id="IPR036388">
    <property type="entry name" value="WH-like_DNA-bd_sf"/>
</dbReference>
<dbReference type="Gene3D" id="1.10.10.10">
    <property type="entry name" value="Winged helix-like DNA-binding domain superfamily/Winged helix DNA-binding domain"/>
    <property type="match status" value="1"/>
</dbReference>
<dbReference type="RefSeq" id="WP_045161209.1">
    <property type="nucleotide sequence ID" value="NZ_JYHV01000013.1"/>
</dbReference>
<dbReference type="PANTHER" id="PTHR44688:SF16">
    <property type="entry name" value="DNA-BINDING TRANSCRIPTIONAL ACTIVATOR DEVR_DOSR"/>
    <property type="match status" value="1"/>
</dbReference>
<dbReference type="SMART" id="SM00421">
    <property type="entry name" value="HTH_LUXR"/>
    <property type="match status" value="1"/>
</dbReference>
<keyword evidence="2" id="KW-0238">DNA-binding</keyword>
<dbReference type="AlphaFoldDB" id="A0A0D9AUB2"/>
<dbReference type="Pfam" id="PF00196">
    <property type="entry name" value="GerE"/>
    <property type="match status" value="1"/>
</dbReference>
<reference evidence="5 6" key="1">
    <citation type="submission" date="2015-02" db="EMBL/GenBank/DDBJ databases">
        <title>Draft genome sequence of Pseudomonas stutzeri NT0128 isolated from wheat (Triticum turgidum) rhizosphere.</title>
        <authorList>
            <person name="Tovi N."/>
            <person name="Frenk S."/>
            <person name="Hadar Y."/>
            <person name="Minz D."/>
        </authorList>
    </citation>
    <scope>NUCLEOTIDE SEQUENCE [LARGE SCALE GENOMIC DNA]</scope>
    <source>
        <strain evidence="5 6">NT0128</strain>
    </source>
</reference>
<dbReference type="OrthoDB" id="561214at2"/>
<evidence type="ECO:0000256" key="1">
    <source>
        <dbReference type="ARBA" id="ARBA00023015"/>
    </source>
</evidence>
<dbReference type="InterPro" id="IPR016032">
    <property type="entry name" value="Sig_transdc_resp-reg_C-effctor"/>
</dbReference>
<organism evidence="5 6">
    <name type="scientific">Stutzerimonas stutzeri</name>
    <name type="common">Pseudomonas stutzeri</name>
    <dbReference type="NCBI Taxonomy" id="316"/>
    <lineage>
        <taxon>Bacteria</taxon>
        <taxon>Pseudomonadati</taxon>
        <taxon>Pseudomonadota</taxon>
        <taxon>Gammaproteobacteria</taxon>
        <taxon>Pseudomonadales</taxon>
        <taxon>Pseudomonadaceae</taxon>
        <taxon>Stutzerimonas</taxon>
    </lineage>
</organism>
<dbReference type="PROSITE" id="PS00622">
    <property type="entry name" value="HTH_LUXR_1"/>
    <property type="match status" value="1"/>
</dbReference>
<sequence>MIDEARLALVASPARLVLLSNCEMLDNSLPQYLLDCPQLRLTRSTTLRPGLGDVDLTLVDVGSFSDADCLRLLRQLRDTPTALINTQMEQARRLLELHPWIRGVFYPNTSRGNFSRGVSVILEGGDWLPRALMEKMLGRYRELTHVSRGIDELSVREKQILALAGKGLSNSEIAERLHLSTHTIKSHIHNALGKLGASNRAQGASLVMGHVNEAGI</sequence>
<dbReference type="PRINTS" id="PR00038">
    <property type="entry name" value="HTHLUXR"/>
</dbReference>
<accession>A0A0D9AUB2</accession>
<dbReference type="CDD" id="cd06170">
    <property type="entry name" value="LuxR_C_like"/>
    <property type="match status" value="1"/>
</dbReference>